<protein>
    <submittedName>
        <fullName evidence="2">Uncharacterized protein</fullName>
    </submittedName>
</protein>
<keyword evidence="3" id="KW-1185">Reference proteome</keyword>
<evidence type="ECO:0000313" key="2">
    <source>
        <dbReference type="EMBL" id="MPY10222.1"/>
    </source>
</evidence>
<proteinExistence type="predicted"/>
<dbReference type="Pfam" id="PF20242">
    <property type="entry name" value="Emfourin"/>
    <property type="match status" value="1"/>
</dbReference>
<reference evidence="3" key="1">
    <citation type="submission" date="2019-07" db="EMBL/GenBank/DDBJ databases">
        <title>Arthrobacter KR32 sp. nov., isolated from mountain cheese made of cows milk.</title>
        <authorList>
            <person name="Flegler A."/>
        </authorList>
    </citation>
    <scope>NUCLEOTIDE SEQUENCE [LARGE SCALE GENOMIC DNA]</scope>
    <source>
        <strain evidence="3">KR32</strain>
    </source>
</reference>
<evidence type="ECO:0000313" key="3">
    <source>
        <dbReference type="Proteomes" id="UP000326464"/>
    </source>
</evidence>
<organism evidence="2 3">
    <name type="scientific">Arthrobacter bussei</name>
    <dbReference type="NCBI Taxonomy" id="2594179"/>
    <lineage>
        <taxon>Bacteria</taxon>
        <taxon>Bacillati</taxon>
        <taxon>Actinomycetota</taxon>
        <taxon>Actinomycetes</taxon>
        <taxon>Micrococcales</taxon>
        <taxon>Micrococcaceae</taxon>
        <taxon>Arthrobacter</taxon>
    </lineage>
</organism>
<dbReference type="EMBL" id="VJXX01000001">
    <property type="protein sequence ID" value="MPY10222.1"/>
    <property type="molecule type" value="Genomic_DNA"/>
</dbReference>
<evidence type="ECO:0000256" key="1">
    <source>
        <dbReference type="SAM" id="MobiDB-lite"/>
    </source>
</evidence>
<gene>
    <name evidence="2" type="ORF">FNH21_05720</name>
</gene>
<sequence>MRIEITRSGGFGGITRTWSLEVSRTEAEQRWLPLAEAEAGAATDARRADAGRADATGPLVDRAQTASGAGPGEAAAPASRTPERGPGQQRDRFTYRISIGYTEVTVSEGRLDESWRELIERARAEGTDGAGHGPP</sequence>
<feature type="compositionally biased region" description="Low complexity" evidence="1">
    <location>
        <begin position="66"/>
        <end position="79"/>
    </location>
</feature>
<dbReference type="InterPro" id="IPR049457">
    <property type="entry name" value="Emfourin"/>
</dbReference>
<dbReference type="OrthoDB" id="4947318at2"/>
<dbReference type="AlphaFoldDB" id="A0A7X1NNR3"/>
<name>A0A7X1NNR3_9MICC</name>
<comment type="caution">
    <text evidence="2">The sequence shown here is derived from an EMBL/GenBank/DDBJ whole genome shotgun (WGS) entry which is preliminary data.</text>
</comment>
<accession>A0A7X1NNR3</accession>
<dbReference type="RefSeq" id="WP_152812956.1">
    <property type="nucleotide sequence ID" value="NZ_VJXX01000001.1"/>
</dbReference>
<dbReference type="Proteomes" id="UP000326464">
    <property type="component" value="Unassembled WGS sequence"/>
</dbReference>
<feature type="region of interest" description="Disordered" evidence="1">
    <location>
        <begin position="33"/>
        <end position="94"/>
    </location>
</feature>